<sequence>MLPWILLAMVKPEQEALKLISQRTTWETKDSNHSVAGRWGWADLAQHFSLGRGLWGRLCPHPLQIRSLQLRSVSLDQAGQLLSSSGQAKTSTGSSLGKQQGGKGYCTQLQPPLLSSTQWKKVVSQFSSPPRHKVSPSPNKGAFEPCGKK</sequence>
<reference evidence="2" key="1">
    <citation type="submission" date="2025-08" db="UniProtKB">
        <authorList>
            <consortium name="Ensembl"/>
        </authorList>
    </citation>
    <scope>IDENTIFICATION</scope>
</reference>
<protein>
    <submittedName>
        <fullName evidence="2">Uncharacterized protein</fullName>
    </submittedName>
</protein>
<feature type="region of interest" description="Disordered" evidence="1">
    <location>
        <begin position="81"/>
        <end position="109"/>
    </location>
</feature>
<evidence type="ECO:0000313" key="3">
    <source>
        <dbReference type="Proteomes" id="UP000694522"/>
    </source>
</evidence>
<dbReference type="Ensembl" id="ENSACOT00000022554.1">
    <property type="protein sequence ID" value="ENSACOP00000021786.1"/>
    <property type="gene ID" value="ENSACOG00000014894.1"/>
</dbReference>
<proteinExistence type="predicted"/>
<accession>A0A8B9J1J0</accession>
<keyword evidence="3" id="KW-1185">Reference proteome</keyword>
<dbReference type="AlphaFoldDB" id="A0A8B9J1J0"/>
<evidence type="ECO:0000256" key="1">
    <source>
        <dbReference type="SAM" id="MobiDB-lite"/>
    </source>
</evidence>
<organism evidence="2 3">
    <name type="scientific">Amazona collaria</name>
    <name type="common">yellow-billed parrot</name>
    <dbReference type="NCBI Taxonomy" id="241587"/>
    <lineage>
        <taxon>Eukaryota</taxon>
        <taxon>Metazoa</taxon>
        <taxon>Chordata</taxon>
        <taxon>Craniata</taxon>
        <taxon>Vertebrata</taxon>
        <taxon>Euteleostomi</taxon>
        <taxon>Archelosauria</taxon>
        <taxon>Archosauria</taxon>
        <taxon>Dinosauria</taxon>
        <taxon>Saurischia</taxon>
        <taxon>Theropoda</taxon>
        <taxon>Coelurosauria</taxon>
        <taxon>Aves</taxon>
        <taxon>Neognathae</taxon>
        <taxon>Neoaves</taxon>
        <taxon>Telluraves</taxon>
        <taxon>Australaves</taxon>
        <taxon>Psittaciformes</taxon>
        <taxon>Psittacidae</taxon>
        <taxon>Amazona</taxon>
    </lineage>
</organism>
<dbReference type="Proteomes" id="UP000694522">
    <property type="component" value="Unplaced"/>
</dbReference>
<evidence type="ECO:0000313" key="2">
    <source>
        <dbReference type="Ensembl" id="ENSACOP00000021786.1"/>
    </source>
</evidence>
<reference evidence="2" key="2">
    <citation type="submission" date="2025-09" db="UniProtKB">
        <authorList>
            <consortium name="Ensembl"/>
        </authorList>
    </citation>
    <scope>IDENTIFICATION</scope>
</reference>
<name>A0A8B9J1J0_9PSIT</name>
<feature type="region of interest" description="Disordered" evidence="1">
    <location>
        <begin position="125"/>
        <end position="149"/>
    </location>
</feature>